<organism evidence="1">
    <name type="scientific">marine sediment metagenome</name>
    <dbReference type="NCBI Taxonomy" id="412755"/>
    <lineage>
        <taxon>unclassified sequences</taxon>
        <taxon>metagenomes</taxon>
        <taxon>ecological metagenomes</taxon>
    </lineage>
</organism>
<gene>
    <name evidence="1" type="ORF">LCGC14_3081700</name>
</gene>
<name>A0A0F8Z3R8_9ZZZZ</name>
<proteinExistence type="predicted"/>
<sequence>MADEHVLKVETHIPVNFTCATDTTVEKGAACKMTDGMVAILSDGDVDIPAGVVQSEKLAAETSQNSVSIFRGGIFTAVAGAAGVTFGQAITTDVATSSENRLVNAAANDNNIWGICLETAATGVRFLYELRPTIINAT</sequence>
<dbReference type="EMBL" id="LAZR01065843">
    <property type="protein sequence ID" value="KKK54736.1"/>
    <property type="molecule type" value="Genomic_DNA"/>
</dbReference>
<protein>
    <submittedName>
        <fullName evidence="1">Uncharacterized protein</fullName>
    </submittedName>
</protein>
<accession>A0A0F8Z3R8</accession>
<dbReference type="AlphaFoldDB" id="A0A0F8Z3R8"/>
<reference evidence="1" key="1">
    <citation type="journal article" date="2015" name="Nature">
        <title>Complex archaea that bridge the gap between prokaryotes and eukaryotes.</title>
        <authorList>
            <person name="Spang A."/>
            <person name="Saw J.H."/>
            <person name="Jorgensen S.L."/>
            <person name="Zaremba-Niedzwiedzka K."/>
            <person name="Martijn J."/>
            <person name="Lind A.E."/>
            <person name="van Eijk R."/>
            <person name="Schleper C."/>
            <person name="Guy L."/>
            <person name="Ettema T.J."/>
        </authorList>
    </citation>
    <scope>NUCLEOTIDE SEQUENCE</scope>
</reference>
<comment type="caution">
    <text evidence="1">The sequence shown here is derived from an EMBL/GenBank/DDBJ whole genome shotgun (WGS) entry which is preliminary data.</text>
</comment>
<evidence type="ECO:0000313" key="1">
    <source>
        <dbReference type="EMBL" id="KKK54736.1"/>
    </source>
</evidence>